<accession>A0AAV7NP07</accession>
<organism evidence="3 4">
    <name type="scientific">Pleurodeles waltl</name>
    <name type="common">Iberian ribbed newt</name>
    <dbReference type="NCBI Taxonomy" id="8319"/>
    <lineage>
        <taxon>Eukaryota</taxon>
        <taxon>Metazoa</taxon>
        <taxon>Chordata</taxon>
        <taxon>Craniata</taxon>
        <taxon>Vertebrata</taxon>
        <taxon>Euteleostomi</taxon>
        <taxon>Amphibia</taxon>
        <taxon>Batrachia</taxon>
        <taxon>Caudata</taxon>
        <taxon>Salamandroidea</taxon>
        <taxon>Salamandridae</taxon>
        <taxon>Pleurodelinae</taxon>
        <taxon>Pleurodeles</taxon>
    </lineage>
</organism>
<dbReference type="Proteomes" id="UP001066276">
    <property type="component" value="Chromosome 8"/>
</dbReference>
<proteinExistence type="predicted"/>
<dbReference type="InterPro" id="IPR004244">
    <property type="entry name" value="Transposase_22"/>
</dbReference>
<keyword evidence="4" id="KW-1185">Reference proteome</keyword>
<feature type="region of interest" description="Disordered" evidence="2">
    <location>
        <begin position="36"/>
        <end position="55"/>
    </location>
</feature>
<dbReference type="AlphaFoldDB" id="A0AAV7NP07"/>
<evidence type="ECO:0000313" key="4">
    <source>
        <dbReference type="Proteomes" id="UP001066276"/>
    </source>
</evidence>
<evidence type="ECO:0000256" key="1">
    <source>
        <dbReference type="SAM" id="Coils"/>
    </source>
</evidence>
<evidence type="ECO:0000256" key="2">
    <source>
        <dbReference type="SAM" id="MobiDB-lite"/>
    </source>
</evidence>
<evidence type="ECO:0008006" key="5">
    <source>
        <dbReference type="Google" id="ProtNLM"/>
    </source>
</evidence>
<reference evidence="3" key="1">
    <citation type="journal article" date="2022" name="bioRxiv">
        <title>Sequencing and chromosome-scale assembly of the giantPleurodeles waltlgenome.</title>
        <authorList>
            <person name="Brown T."/>
            <person name="Elewa A."/>
            <person name="Iarovenko S."/>
            <person name="Subramanian E."/>
            <person name="Araus A.J."/>
            <person name="Petzold A."/>
            <person name="Susuki M."/>
            <person name="Suzuki K.-i.T."/>
            <person name="Hayashi T."/>
            <person name="Toyoda A."/>
            <person name="Oliveira C."/>
            <person name="Osipova E."/>
            <person name="Leigh N.D."/>
            <person name="Simon A."/>
            <person name="Yun M.H."/>
        </authorList>
    </citation>
    <scope>NUCLEOTIDE SEQUENCE</scope>
    <source>
        <strain evidence="3">20211129_DDA</strain>
        <tissue evidence="3">Liver</tissue>
    </source>
</reference>
<sequence length="261" mass="29678">MEGAQPSVIMAMEKVGAEVRVEETVVLDKGEKIKDQCPVSAVNSESQEEQSGETPPVTMLLEETVQSLKEDVVQIKQDLEESRACEQDLQDKLEQLENAARKNNLRILNIPEGVEGNDIKSHISPHKNTLQLEESEQDIAADIQRIHRDPIRRDHGRKKPQKVLINFFTYALNEKILLKALKQKTLRGNDFSFEVRSDLARSTLNKQWELGNRLEDFKKLGASAQLKFPATLRVIHNNKMYNLRDTKTADDLLDTIRNGPS</sequence>
<comment type="caution">
    <text evidence="3">The sequence shown here is derived from an EMBL/GenBank/DDBJ whole genome shotgun (WGS) entry which is preliminary data.</text>
</comment>
<dbReference type="Gene3D" id="3.30.70.1820">
    <property type="entry name" value="L1 transposable element, RRM domain"/>
    <property type="match status" value="1"/>
</dbReference>
<keyword evidence="1" id="KW-0175">Coiled coil</keyword>
<name>A0AAV7NP07_PLEWA</name>
<gene>
    <name evidence="3" type="ORF">NDU88_006006</name>
</gene>
<feature type="coiled-coil region" evidence="1">
    <location>
        <begin position="76"/>
        <end position="106"/>
    </location>
</feature>
<protein>
    <recommendedName>
        <fullName evidence="5">L1 transposable element RRM domain-containing protein</fullName>
    </recommendedName>
</protein>
<evidence type="ECO:0000313" key="3">
    <source>
        <dbReference type="EMBL" id="KAJ1117810.1"/>
    </source>
</evidence>
<dbReference type="EMBL" id="JANPWB010000012">
    <property type="protein sequence ID" value="KAJ1117810.1"/>
    <property type="molecule type" value="Genomic_DNA"/>
</dbReference>
<dbReference type="PANTHER" id="PTHR11505">
    <property type="entry name" value="L1 TRANSPOSABLE ELEMENT-RELATED"/>
    <property type="match status" value="1"/>
</dbReference>